<keyword evidence="5 8" id="KW-0067">ATP-binding</keyword>
<dbReference type="GO" id="GO:0005524">
    <property type="term" value="F:ATP binding"/>
    <property type="evidence" value="ECO:0007669"/>
    <property type="project" value="UniProtKB-UniRule"/>
</dbReference>
<dbReference type="AlphaFoldDB" id="A0AA40A188"/>
<evidence type="ECO:0000256" key="4">
    <source>
        <dbReference type="ARBA" id="ARBA00022777"/>
    </source>
</evidence>
<comment type="catalytic activity">
    <reaction evidence="6">
        <text>L-threonyl-[protein] + ATP = O-phospho-L-threonyl-[protein] + ADP + H(+)</text>
        <dbReference type="Rhea" id="RHEA:46608"/>
        <dbReference type="Rhea" id="RHEA-COMP:11060"/>
        <dbReference type="Rhea" id="RHEA-COMP:11605"/>
        <dbReference type="ChEBI" id="CHEBI:15378"/>
        <dbReference type="ChEBI" id="CHEBI:30013"/>
        <dbReference type="ChEBI" id="CHEBI:30616"/>
        <dbReference type="ChEBI" id="CHEBI:61977"/>
        <dbReference type="ChEBI" id="CHEBI:456216"/>
        <dbReference type="EC" id="2.7.11.24"/>
    </reaction>
    <physiologicalReaction direction="left-to-right" evidence="6">
        <dbReference type="Rhea" id="RHEA:46609"/>
    </physiologicalReaction>
</comment>
<evidence type="ECO:0000313" key="13">
    <source>
        <dbReference type="Proteomes" id="UP001172102"/>
    </source>
</evidence>
<dbReference type="PANTHER" id="PTHR48016">
    <property type="entry name" value="MAP KINASE KINASE KINASE SSK2-RELATED-RELATED"/>
    <property type="match status" value="1"/>
</dbReference>
<dbReference type="SUPFAM" id="SSF56112">
    <property type="entry name" value="Protein kinase-like (PK-like)"/>
    <property type="match status" value="1"/>
</dbReference>
<proteinExistence type="inferred from homology"/>
<dbReference type="Proteomes" id="UP001172102">
    <property type="component" value="Unassembled WGS sequence"/>
</dbReference>
<dbReference type="EC" id="2.7.11.24" evidence="1"/>
<dbReference type="InterPro" id="IPR017441">
    <property type="entry name" value="Protein_kinase_ATP_BS"/>
</dbReference>
<accession>A0AA40A188</accession>
<evidence type="ECO:0000256" key="9">
    <source>
        <dbReference type="RuleBase" id="RU000304"/>
    </source>
</evidence>
<dbReference type="PROSITE" id="PS50011">
    <property type="entry name" value="PROTEIN_KINASE_DOM"/>
    <property type="match status" value="1"/>
</dbReference>
<evidence type="ECO:0000256" key="6">
    <source>
        <dbReference type="ARBA" id="ARBA00047919"/>
    </source>
</evidence>
<feature type="binding site" evidence="8">
    <location>
        <position position="226"/>
    </location>
    <ligand>
        <name>ATP</name>
        <dbReference type="ChEBI" id="CHEBI:30616"/>
    </ligand>
</feature>
<feature type="non-terminal residue" evidence="12">
    <location>
        <position position="468"/>
    </location>
</feature>
<keyword evidence="13" id="KW-1185">Reference proteome</keyword>
<comment type="catalytic activity">
    <reaction evidence="7">
        <text>L-seryl-[protein] + ATP = O-phospho-L-seryl-[protein] + ADP + H(+)</text>
        <dbReference type="Rhea" id="RHEA:17989"/>
        <dbReference type="Rhea" id="RHEA-COMP:9863"/>
        <dbReference type="Rhea" id="RHEA-COMP:11604"/>
        <dbReference type="ChEBI" id="CHEBI:15378"/>
        <dbReference type="ChEBI" id="CHEBI:29999"/>
        <dbReference type="ChEBI" id="CHEBI:30616"/>
        <dbReference type="ChEBI" id="CHEBI:83421"/>
        <dbReference type="ChEBI" id="CHEBI:456216"/>
        <dbReference type="EC" id="2.7.11.24"/>
    </reaction>
    <physiologicalReaction direction="left-to-right" evidence="7">
        <dbReference type="Rhea" id="RHEA:17990"/>
    </physiologicalReaction>
</comment>
<evidence type="ECO:0000256" key="2">
    <source>
        <dbReference type="ARBA" id="ARBA00022679"/>
    </source>
</evidence>
<feature type="domain" description="Protein kinase" evidence="11">
    <location>
        <begin position="197"/>
        <end position="454"/>
    </location>
</feature>
<evidence type="ECO:0000256" key="3">
    <source>
        <dbReference type="ARBA" id="ARBA00022741"/>
    </source>
</evidence>
<feature type="region of interest" description="Disordered" evidence="10">
    <location>
        <begin position="154"/>
        <end position="184"/>
    </location>
</feature>
<comment type="similarity">
    <text evidence="9">Belongs to the protein kinase superfamily.</text>
</comment>
<evidence type="ECO:0000256" key="5">
    <source>
        <dbReference type="ARBA" id="ARBA00022840"/>
    </source>
</evidence>
<evidence type="ECO:0000313" key="12">
    <source>
        <dbReference type="EMBL" id="KAK0707442.1"/>
    </source>
</evidence>
<keyword evidence="9" id="KW-0723">Serine/threonine-protein kinase</keyword>
<gene>
    <name evidence="12" type="ORF">B0H67DRAFT_447616</name>
</gene>
<protein>
    <recommendedName>
        <fullName evidence="1">mitogen-activated protein kinase</fullName>
        <ecNumber evidence="1">2.7.11.24</ecNumber>
    </recommendedName>
</protein>
<keyword evidence="3 8" id="KW-0547">Nucleotide-binding</keyword>
<evidence type="ECO:0000256" key="10">
    <source>
        <dbReference type="SAM" id="MobiDB-lite"/>
    </source>
</evidence>
<dbReference type="InterPro" id="IPR000719">
    <property type="entry name" value="Prot_kinase_dom"/>
</dbReference>
<dbReference type="InterPro" id="IPR008271">
    <property type="entry name" value="Ser/Thr_kinase_AS"/>
</dbReference>
<dbReference type="InterPro" id="IPR050538">
    <property type="entry name" value="MAP_kinase_kinase_kinase"/>
</dbReference>
<dbReference type="InterPro" id="IPR011009">
    <property type="entry name" value="Kinase-like_dom_sf"/>
</dbReference>
<feature type="non-terminal residue" evidence="12">
    <location>
        <position position="1"/>
    </location>
</feature>
<dbReference type="Gene3D" id="1.10.510.10">
    <property type="entry name" value="Transferase(Phosphotransferase) domain 1"/>
    <property type="match status" value="1"/>
</dbReference>
<sequence length="468" mass="52324">PHKLAIFTLYPLNPLASNSVHDPVNEPLTSVGPDGKVGIDVGINIRTRTHQTLETLGRDGGIFIDCPSVSKIQCSFEIDDDSKAILLCDRSFHATTQVFGSEGAALFPLERDCRPRQVVVAPNVNVVIGMGGTYRDLVKFKLVWWDRDPKKLEDSPLVPPNPKLARTLGAAETEQPSRRETRTHTPATGTSLIRYFIKDSVPLGEGKSGKVYKAINVDSGKHMAVKIIQIPRQATESERSALRLAVKTEVEMLERLDHVHIVELFGHNRAIGQYELFTGLLEGSLRTLFTALKALPDPVIEDILKQSLQGLDYLAHHGLVHRDIKPENILYRPVEGPQGQTSYHVEICDLELCDNAFRIHGRAGTIVYMAPEVVRMEKSTPKSDIYSLYMTMFWVRDTNGFRNREPLFEDYDQILDVVFASLSSDDWIKGLRVMGEMNPDHRASAAQMLVTRFNGEGLSTPINRIPPI</sequence>
<comment type="caution">
    <text evidence="12">The sequence shown here is derived from an EMBL/GenBank/DDBJ whole genome shotgun (WGS) entry which is preliminary data.</text>
</comment>
<dbReference type="Pfam" id="PF00069">
    <property type="entry name" value="Pkinase"/>
    <property type="match status" value="1"/>
</dbReference>
<dbReference type="GO" id="GO:0004707">
    <property type="term" value="F:MAP kinase activity"/>
    <property type="evidence" value="ECO:0007669"/>
    <property type="project" value="UniProtKB-EC"/>
</dbReference>
<name>A0AA40A188_9PEZI</name>
<evidence type="ECO:0000256" key="1">
    <source>
        <dbReference type="ARBA" id="ARBA00012411"/>
    </source>
</evidence>
<dbReference type="SMART" id="SM00220">
    <property type="entry name" value="S_TKc"/>
    <property type="match status" value="1"/>
</dbReference>
<evidence type="ECO:0000256" key="7">
    <source>
        <dbReference type="ARBA" id="ARBA00048130"/>
    </source>
</evidence>
<keyword evidence="4 12" id="KW-0418">Kinase</keyword>
<evidence type="ECO:0000256" key="8">
    <source>
        <dbReference type="PROSITE-ProRule" id="PRU10141"/>
    </source>
</evidence>
<dbReference type="EMBL" id="JAUKUA010000006">
    <property type="protein sequence ID" value="KAK0707442.1"/>
    <property type="molecule type" value="Genomic_DNA"/>
</dbReference>
<dbReference type="PROSITE" id="PS00107">
    <property type="entry name" value="PROTEIN_KINASE_ATP"/>
    <property type="match status" value="1"/>
</dbReference>
<evidence type="ECO:0000259" key="11">
    <source>
        <dbReference type="PROSITE" id="PS50011"/>
    </source>
</evidence>
<organism evidence="12 13">
    <name type="scientific">Lasiosphaeris hirsuta</name>
    <dbReference type="NCBI Taxonomy" id="260670"/>
    <lineage>
        <taxon>Eukaryota</taxon>
        <taxon>Fungi</taxon>
        <taxon>Dikarya</taxon>
        <taxon>Ascomycota</taxon>
        <taxon>Pezizomycotina</taxon>
        <taxon>Sordariomycetes</taxon>
        <taxon>Sordariomycetidae</taxon>
        <taxon>Sordariales</taxon>
        <taxon>Lasiosphaeriaceae</taxon>
        <taxon>Lasiosphaeris</taxon>
    </lineage>
</organism>
<keyword evidence="2" id="KW-0808">Transferase</keyword>
<reference evidence="12" key="1">
    <citation type="submission" date="2023-06" db="EMBL/GenBank/DDBJ databases">
        <title>Genome-scale phylogeny and comparative genomics of the fungal order Sordariales.</title>
        <authorList>
            <consortium name="Lawrence Berkeley National Laboratory"/>
            <person name="Hensen N."/>
            <person name="Bonometti L."/>
            <person name="Westerberg I."/>
            <person name="Brannstrom I.O."/>
            <person name="Guillou S."/>
            <person name="Cros-Aarteil S."/>
            <person name="Calhoun S."/>
            <person name="Haridas S."/>
            <person name="Kuo A."/>
            <person name="Mondo S."/>
            <person name="Pangilinan J."/>
            <person name="Riley R."/>
            <person name="Labutti K."/>
            <person name="Andreopoulos B."/>
            <person name="Lipzen A."/>
            <person name="Chen C."/>
            <person name="Yanf M."/>
            <person name="Daum C."/>
            <person name="Ng V."/>
            <person name="Clum A."/>
            <person name="Steindorff A."/>
            <person name="Ohm R."/>
            <person name="Martin F."/>
            <person name="Silar P."/>
            <person name="Natvig D."/>
            <person name="Lalanne C."/>
            <person name="Gautier V."/>
            <person name="Ament-Velasquez S.L."/>
            <person name="Kruys A."/>
            <person name="Hutchinson M.I."/>
            <person name="Powell A.J."/>
            <person name="Barry K."/>
            <person name="Miller A.N."/>
            <person name="Grigoriev I.V."/>
            <person name="Debuchy R."/>
            <person name="Gladieux P."/>
            <person name="Thoren M.H."/>
            <person name="Johannesson H."/>
        </authorList>
    </citation>
    <scope>NUCLEOTIDE SEQUENCE</scope>
    <source>
        <strain evidence="12">SMH4607-1</strain>
    </source>
</reference>
<dbReference type="PROSITE" id="PS00108">
    <property type="entry name" value="PROTEIN_KINASE_ST"/>
    <property type="match status" value="1"/>
</dbReference>